<dbReference type="Proteomes" id="UP000005226">
    <property type="component" value="Chromosome 13"/>
</dbReference>
<dbReference type="InParanoid" id="A0A674N7U5"/>
<reference evidence="1 2" key="1">
    <citation type="journal article" date="2011" name="Genome Biol. Evol.">
        <title>Integration of the genetic map and genome assembly of fugu facilitates insights into distinct features of genome evolution in teleosts and mammals.</title>
        <authorList>
            <person name="Kai W."/>
            <person name="Kikuchi K."/>
            <person name="Tohari S."/>
            <person name="Chew A.K."/>
            <person name="Tay A."/>
            <person name="Fujiwara A."/>
            <person name="Hosoya S."/>
            <person name="Suetake H."/>
            <person name="Naruse K."/>
            <person name="Brenner S."/>
            <person name="Suzuki Y."/>
            <person name="Venkatesh B."/>
        </authorList>
    </citation>
    <scope>NUCLEOTIDE SEQUENCE [LARGE SCALE GENOMIC DNA]</scope>
</reference>
<reference evidence="1" key="2">
    <citation type="submission" date="2025-08" db="UniProtKB">
        <authorList>
            <consortium name="Ensembl"/>
        </authorList>
    </citation>
    <scope>IDENTIFICATION</scope>
</reference>
<sequence>MYSLQHMGIHFIIRVILINASSLASSICTTAGKIDSQSFFFLVLQGLFVIGADKMLGVENFETIALNQHAHKETEGKLCNPLTQFRCVTTTENWSCSYNCAQLLLNRHERRLYYLADPGREVIHWLIRQPHNQTSIYRA</sequence>
<dbReference type="Ensembl" id="ENSTRUT00000061608.1">
    <property type="protein sequence ID" value="ENSTRUP00000069241.1"/>
    <property type="gene ID" value="ENSTRUG00000033385.1"/>
</dbReference>
<accession>A0A674N7U5</accession>
<protein>
    <submittedName>
        <fullName evidence="1">Uncharacterized protein</fullName>
    </submittedName>
</protein>
<organism evidence="1 2">
    <name type="scientific">Takifugu rubripes</name>
    <name type="common">Japanese pufferfish</name>
    <name type="synonym">Fugu rubripes</name>
    <dbReference type="NCBI Taxonomy" id="31033"/>
    <lineage>
        <taxon>Eukaryota</taxon>
        <taxon>Metazoa</taxon>
        <taxon>Chordata</taxon>
        <taxon>Craniata</taxon>
        <taxon>Vertebrata</taxon>
        <taxon>Euteleostomi</taxon>
        <taxon>Actinopterygii</taxon>
        <taxon>Neopterygii</taxon>
        <taxon>Teleostei</taxon>
        <taxon>Neoteleostei</taxon>
        <taxon>Acanthomorphata</taxon>
        <taxon>Eupercaria</taxon>
        <taxon>Tetraodontiformes</taxon>
        <taxon>Tetradontoidea</taxon>
        <taxon>Tetraodontidae</taxon>
        <taxon>Takifugu</taxon>
    </lineage>
</organism>
<dbReference type="AlphaFoldDB" id="A0A674N7U5"/>
<proteinExistence type="predicted"/>
<reference evidence="1" key="3">
    <citation type="submission" date="2025-09" db="UniProtKB">
        <authorList>
            <consortium name="Ensembl"/>
        </authorList>
    </citation>
    <scope>IDENTIFICATION</scope>
</reference>
<evidence type="ECO:0000313" key="1">
    <source>
        <dbReference type="Ensembl" id="ENSTRUP00000069241.1"/>
    </source>
</evidence>
<name>A0A674N7U5_TAKRU</name>
<keyword evidence="2" id="KW-1185">Reference proteome</keyword>
<evidence type="ECO:0000313" key="2">
    <source>
        <dbReference type="Proteomes" id="UP000005226"/>
    </source>
</evidence>